<evidence type="ECO:0000256" key="11">
    <source>
        <dbReference type="HAMAP-Rule" id="MF_00244"/>
    </source>
</evidence>
<dbReference type="NCBIfam" id="NF000840">
    <property type="entry name" value="PRK00071.1-3"/>
    <property type="match status" value="1"/>
</dbReference>
<proteinExistence type="inferred from homology"/>
<evidence type="ECO:0000256" key="7">
    <source>
        <dbReference type="ARBA" id="ARBA00022741"/>
    </source>
</evidence>
<dbReference type="EC" id="2.7.7.18" evidence="11"/>
<comment type="catalytic activity">
    <reaction evidence="10 11">
        <text>nicotinate beta-D-ribonucleotide + ATP + H(+) = deamido-NAD(+) + diphosphate</text>
        <dbReference type="Rhea" id="RHEA:22860"/>
        <dbReference type="ChEBI" id="CHEBI:15378"/>
        <dbReference type="ChEBI" id="CHEBI:30616"/>
        <dbReference type="ChEBI" id="CHEBI:33019"/>
        <dbReference type="ChEBI" id="CHEBI:57502"/>
        <dbReference type="ChEBI" id="CHEBI:58437"/>
        <dbReference type="EC" id="2.7.7.18"/>
    </reaction>
</comment>
<dbReference type="NCBIfam" id="NF000841">
    <property type="entry name" value="PRK00071.1-4"/>
    <property type="match status" value="1"/>
</dbReference>
<reference evidence="13 14" key="1">
    <citation type="submission" date="2016-11" db="EMBL/GenBank/DDBJ databases">
        <authorList>
            <person name="Jaros S."/>
            <person name="Januszkiewicz K."/>
            <person name="Wedrychowicz H."/>
        </authorList>
    </citation>
    <scope>NUCLEOTIDE SEQUENCE [LARGE SCALE GENOMIC DNA]</scope>
    <source>
        <strain evidence="13 14">DSM 10502</strain>
    </source>
</reference>
<organism evidence="13 14">
    <name type="scientific">Schwartzia succinivorans DSM 10502</name>
    <dbReference type="NCBI Taxonomy" id="1123243"/>
    <lineage>
        <taxon>Bacteria</taxon>
        <taxon>Bacillati</taxon>
        <taxon>Bacillota</taxon>
        <taxon>Negativicutes</taxon>
        <taxon>Selenomonadales</taxon>
        <taxon>Selenomonadaceae</taxon>
        <taxon>Schwartzia</taxon>
    </lineage>
</organism>
<dbReference type="Pfam" id="PF01467">
    <property type="entry name" value="CTP_transf_like"/>
    <property type="match status" value="1"/>
</dbReference>
<dbReference type="NCBIfam" id="TIGR00482">
    <property type="entry name" value="nicotinate (nicotinamide) nucleotide adenylyltransferase"/>
    <property type="match status" value="1"/>
</dbReference>
<feature type="domain" description="Cytidyltransferase-like" evidence="12">
    <location>
        <begin position="18"/>
        <end position="186"/>
    </location>
</feature>
<dbReference type="UniPathway" id="UPA00253">
    <property type="reaction ID" value="UER00332"/>
</dbReference>
<dbReference type="CDD" id="cd02165">
    <property type="entry name" value="NMNAT"/>
    <property type="match status" value="1"/>
</dbReference>
<dbReference type="InterPro" id="IPR014729">
    <property type="entry name" value="Rossmann-like_a/b/a_fold"/>
</dbReference>
<dbReference type="InterPro" id="IPR005248">
    <property type="entry name" value="NadD/NMNAT"/>
</dbReference>
<name>A0A1M4ZWG1_9FIRM</name>
<accession>A0A1M4ZWG1</accession>
<evidence type="ECO:0000256" key="5">
    <source>
        <dbReference type="ARBA" id="ARBA00022679"/>
    </source>
</evidence>
<sequence>MSAETKEGKIQKRHRVGLLGGTFDPIHVGHLMMAEAVRSEYGLEKVIFIPAAVPPHKLNRHIAPAEDRYRMVLLATQSNPYFEVSDIELKRPGPSYSIDTVHAFLEEYGEDTDFFFIIGADVIPDMGTWNRIEKLLEICEFVAAQRPGCKPDSEELRARFGELVAKHIHTLETPEFEVSSTDIRERLRKGHSIRYIVPPEVEEYIYQKGLYRDEL</sequence>
<comment type="pathway">
    <text evidence="2 11">Cofactor biosynthesis; NAD(+) biosynthesis; deamido-NAD(+) from nicotinate D-ribonucleotide: step 1/1.</text>
</comment>
<dbReference type="Gene3D" id="3.40.50.620">
    <property type="entry name" value="HUPs"/>
    <property type="match status" value="1"/>
</dbReference>
<dbReference type="GO" id="GO:0005524">
    <property type="term" value="F:ATP binding"/>
    <property type="evidence" value="ECO:0007669"/>
    <property type="project" value="UniProtKB-KW"/>
</dbReference>
<dbReference type="GO" id="GO:0009435">
    <property type="term" value="P:NAD+ biosynthetic process"/>
    <property type="evidence" value="ECO:0007669"/>
    <property type="project" value="UniProtKB-UniRule"/>
</dbReference>
<evidence type="ECO:0000259" key="12">
    <source>
        <dbReference type="Pfam" id="PF01467"/>
    </source>
</evidence>
<dbReference type="SUPFAM" id="SSF52374">
    <property type="entry name" value="Nucleotidylyl transferase"/>
    <property type="match status" value="1"/>
</dbReference>
<keyword evidence="4 11" id="KW-0662">Pyridine nucleotide biosynthesis</keyword>
<dbReference type="PANTHER" id="PTHR39321:SF3">
    <property type="entry name" value="PHOSPHOPANTETHEINE ADENYLYLTRANSFERASE"/>
    <property type="match status" value="1"/>
</dbReference>
<dbReference type="Proteomes" id="UP000184404">
    <property type="component" value="Unassembled WGS sequence"/>
</dbReference>
<comment type="similarity">
    <text evidence="3 11">Belongs to the NadD family.</text>
</comment>
<evidence type="ECO:0000256" key="1">
    <source>
        <dbReference type="ARBA" id="ARBA00002324"/>
    </source>
</evidence>
<keyword evidence="7 11" id="KW-0547">Nucleotide-binding</keyword>
<dbReference type="RefSeq" id="WP_072936282.1">
    <property type="nucleotide sequence ID" value="NZ_FQUG01000009.1"/>
</dbReference>
<evidence type="ECO:0000256" key="4">
    <source>
        <dbReference type="ARBA" id="ARBA00022642"/>
    </source>
</evidence>
<dbReference type="STRING" id="1123243.SAMN02745190_02144"/>
<evidence type="ECO:0000256" key="10">
    <source>
        <dbReference type="ARBA" id="ARBA00048721"/>
    </source>
</evidence>
<dbReference type="AlphaFoldDB" id="A0A1M4ZWG1"/>
<evidence type="ECO:0000256" key="2">
    <source>
        <dbReference type="ARBA" id="ARBA00005019"/>
    </source>
</evidence>
<gene>
    <name evidence="11" type="primary">nadD</name>
    <name evidence="13" type="ORF">SAMN02745190_02144</name>
</gene>
<dbReference type="NCBIfam" id="TIGR00125">
    <property type="entry name" value="cyt_tran_rel"/>
    <property type="match status" value="1"/>
</dbReference>
<dbReference type="OrthoDB" id="5295945at2"/>
<evidence type="ECO:0000256" key="3">
    <source>
        <dbReference type="ARBA" id="ARBA00009014"/>
    </source>
</evidence>
<dbReference type="GO" id="GO:0004515">
    <property type="term" value="F:nicotinate-nucleotide adenylyltransferase activity"/>
    <property type="evidence" value="ECO:0007669"/>
    <property type="project" value="UniProtKB-UniRule"/>
</dbReference>
<evidence type="ECO:0000256" key="9">
    <source>
        <dbReference type="ARBA" id="ARBA00023027"/>
    </source>
</evidence>
<dbReference type="FunFam" id="3.40.50.620:FF:000039">
    <property type="entry name" value="Probable nicotinate-nucleotide adenylyltransferase"/>
    <property type="match status" value="1"/>
</dbReference>
<dbReference type="PANTHER" id="PTHR39321">
    <property type="entry name" value="NICOTINATE-NUCLEOTIDE ADENYLYLTRANSFERASE-RELATED"/>
    <property type="match status" value="1"/>
</dbReference>
<dbReference type="HAMAP" id="MF_00244">
    <property type="entry name" value="NaMN_adenylyltr"/>
    <property type="match status" value="1"/>
</dbReference>
<evidence type="ECO:0000313" key="13">
    <source>
        <dbReference type="EMBL" id="SHF22390.1"/>
    </source>
</evidence>
<evidence type="ECO:0000256" key="8">
    <source>
        <dbReference type="ARBA" id="ARBA00022840"/>
    </source>
</evidence>
<protein>
    <recommendedName>
        <fullName evidence="11">Probable nicotinate-nucleotide adenylyltransferase</fullName>
        <ecNumber evidence="11">2.7.7.18</ecNumber>
    </recommendedName>
    <alternativeName>
        <fullName evidence="11">Deamido-NAD(+) diphosphorylase</fullName>
    </alternativeName>
    <alternativeName>
        <fullName evidence="11">Deamido-NAD(+) pyrophosphorylase</fullName>
    </alternativeName>
    <alternativeName>
        <fullName evidence="11">Nicotinate mononucleotide adenylyltransferase</fullName>
        <shortName evidence="11">NaMN adenylyltransferase</shortName>
    </alternativeName>
</protein>
<keyword evidence="9 11" id="KW-0520">NAD</keyword>
<keyword evidence="8 11" id="KW-0067">ATP-binding</keyword>
<dbReference type="InterPro" id="IPR004821">
    <property type="entry name" value="Cyt_trans-like"/>
</dbReference>
<evidence type="ECO:0000313" key="14">
    <source>
        <dbReference type="Proteomes" id="UP000184404"/>
    </source>
</evidence>
<evidence type="ECO:0000256" key="6">
    <source>
        <dbReference type="ARBA" id="ARBA00022695"/>
    </source>
</evidence>
<dbReference type="EMBL" id="FQUG01000009">
    <property type="protein sequence ID" value="SHF22390.1"/>
    <property type="molecule type" value="Genomic_DNA"/>
</dbReference>
<keyword evidence="14" id="KW-1185">Reference proteome</keyword>
<keyword evidence="6 11" id="KW-0548">Nucleotidyltransferase</keyword>
<keyword evidence="5 11" id="KW-0808">Transferase</keyword>
<comment type="function">
    <text evidence="1 11">Catalyzes the reversible adenylation of nicotinate mononucleotide (NaMN) to nicotinic acid adenine dinucleotide (NaAD).</text>
</comment>